<gene>
    <name evidence="1" type="ORF">FNK824_LOCUS42444</name>
</gene>
<sequence>NLGEHAIEQYAGFQYFNWLVSVTFPNFVAYHI</sequence>
<dbReference type="Proteomes" id="UP000663874">
    <property type="component" value="Unassembled WGS sequence"/>
</dbReference>
<evidence type="ECO:0000313" key="2">
    <source>
        <dbReference type="Proteomes" id="UP000663874"/>
    </source>
</evidence>
<evidence type="ECO:0000313" key="1">
    <source>
        <dbReference type="EMBL" id="CAF4354108.1"/>
    </source>
</evidence>
<feature type="non-terminal residue" evidence="1">
    <location>
        <position position="1"/>
    </location>
</feature>
<protein>
    <submittedName>
        <fullName evidence="1">Uncharacterized protein</fullName>
    </submittedName>
</protein>
<accession>A0A820LA42</accession>
<organism evidence="1 2">
    <name type="scientific">Rotaria sordida</name>
    <dbReference type="NCBI Taxonomy" id="392033"/>
    <lineage>
        <taxon>Eukaryota</taxon>
        <taxon>Metazoa</taxon>
        <taxon>Spiralia</taxon>
        <taxon>Gnathifera</taxon>
        <taxon>Rotifera</taxon>
        <taxon>Eurotatoria</taxon>
        <taxon>Bdelloidea</taxon>
        <taxon>Philodinida</taxon>
        <taxon>Philodinidae</taxon>
        <taxon>Rotaria</taxon>
    </lineage>
</organism>
<dbReference type="AlphaFoldDB" id="A0A820LA42"/>
<name>A0A820LA42_9BILA</name>
<reference evidence="1" key="1">
    <citation type="submission" date="2021-02" db="EMBL/GenBank/DDBJ databases">
        <authorList>
            <person name="Nowell W R."/>
        </authorList>
    </citation>
    <scope>NUCLEOTIDE SEQUENCE</scope>
</reference>
<proteinExistence type="predicted"/>
<dbReference type="EMBL" id="CAJOBE010049969">
    <property type="protein sequence ID" value="CAF4354108.1"/>
    <property type="molecule type" value="Genomic_DNA"/>
</dbReference>
<comment type="caution">
    <text evidence="1">The sequence shown here is derived from an EMBL/GenBank/DDBJ whole genome shotgun (WGS) entry which is preliminary data.</text>
</comment>